<reference evidence="10 11" key="1">
    <citation type="submission" date="2020-08" db="EMBL/GenBank/DDBJ databases">
        <title>Cohnella phylogeny.</title>
        <authorList>
            <person name="Dunlap C."/>
        </authorList>
    </citation>
    <scope>NUCLEOTIDE SEQUENCE [LARGE SCALE GENOMIC DNA]</scope>
    <source>
        <strain evidence="10 11">CBP 2801</strain>
    </source>
</reference>
<dbReference type="GO" id="GO:0005737">
    <property type="term" value="C:cytoplasm"/>
    <property type="evidence" value="ECO:0007669"/>
    <property type="project" value="UniProtKB-SubCell"/>
</dbReference>
<evidence type="ECO:0000256" key="5">
    <source>
        <dbReference type="HAMAP-Rule" id="MF_01114"/>
    </source>
</evidence>
<comment type="subcellular location">
    <subcellularLocation>
        <location evidence="1 5">Cytoplasm</location>
    </subcellularLocation>
</comment>
<dbReference type="PANTHER" id="PTHR33602">
    <property type="entry name" value="REGULATORY PROTEIN RECX FAMILY PROTEIN"/>
    <property type="match status" value="1"/>
</dbReference>
<dbReference type="InterPro" id="IPR003783">
    <property type="entry name" value="Regulatory_RecX"/>
</dbReference>
<evidence type="ECO:0000256" key="2">
    <source>
        <dbReference type="ARBA" id="ARBA00009695"/>
    </source>
</evidence>
<dbReference type="Pfam" id="PF21981">
    <property type="entry name" value="RecX_HTH3"/>
    <property type="match status" value="1"/>
</dbReference>
<gene>
    <name evidence="5" type="primary">recX</name>
    <name evidence="10" type="ORF">H7C18_31775</name>
</gene>
<dbReference type="Proteomes" id="UP000564644">
    <property type="component" value="Unassembled WGS sequence"/>
</dbReference>
<evidence type="ECO:0000256" key="1">
    <source>
        <dbReference type="ARBA" id="ARBA00004496"/>
    </source>
</evidence>
<dbReference type="AlphaFoldDB" id="A0A7X0SSV9"/>
<dbReference type="Pfam" id="PF02631">
    <property type="entry name" value="RecX_HTH2"/>
    <property type="match status" value="1"/>
</dbReference>
<dbReference type="RefSeq" id="WP_185133149.1">
    <property type="nucleotide sequence ID" value="NZ_JACJVO010000050.1"/>
</dbReference>
<evidence type="ECO:0000259" key="7">
    <source>
        <dbReference type="Pfam" id="PF02631"/>
    </source>
</evidence>
<sequence length="246" mass="27418">MEKEEHDGLAFVPGAAVVTAVEPDPRRKGMYRVSVLAPGGGEPVLLSVHEDTLVGWRLLKGRSLSGDEWSGLRKSEETEQAYRSALAMLDRKARTRKELERALKRKEHSAEAIAACLDRLIAHRLLDDAAFAQRFAEQKVSAQSKGRRLVRQELLQRGVAKSDVEQAISSLDGEAERESALALARKRWPSVKGASRRERLYKLAAMLQRRGFPGGLAMEAARRAADDEAEQAEETEWSETEEGWDT</sequence>
<organism evidence="10 11">
    <name type="scientific">Cohnella zeiphila</name>
    <dbReference type="NCBI Taxonomy" id="2761120"/>
    <lineage>
        <taxon>Bacteria</taxon>
        <taxon>Bacillati</taxon>
        <taxon>Bacillota</taxon>
        <taxon>Bacilli</taxon>
        <taxon>Bacillales</taxon>
        <taxon>Paenibacillaceae</taxon>
        <taxon>Cohnella</taxon>
    </lineage>
</organism>
<keyword evidence="4 5" id="KW-0963">Cytoplasm</keyword>
<feature type="domain" description="RecX first three-helical" evidence="9">
    <location>
        <begin position="81"/>
        <end position="120"/>
    </location>
</feature>
<dbReference type="EMBL" id="JACJVO010000050">
    <property type="protein sequence ID" value="MBB6735499.1"/>
    <property type="molecule type" value="Genomic_DNA"/>
</dbReference>
<dbReference type="InterPro" id="IPR053924">
    <property type="entry name" value="RecX_HTH_2nd"/>
</dbReference>
<evidence type="ECO:0000259" key="9">
    <source>
        <dbReference type="Pfam" id="PF21982"/>
    </source>
</evidence>
<accession>A0A7X0SSV9</accession>
<evidence type="ECO:0000259" key="8">
    <source>
        <dbReference type="Pfam" id="PF21981"/>
    </source>
</evidence>
<evidence type="ECO:0000313" key="10">
    <source>
        <dbReference type="EMBL" id="MBB6735499.1"/>
    </source>
</evidence>
<comment type="function">
    <text evidence="5">Modulates RecA activity.</text>
</comment>
<feature type="domain" description="RecX second three-helical" evidence="7">
    <location>
        <begin position="127"/>
        <end position="168"/>
    </location>
</feature>
<feature type="region of interest" description="Disordered" evidence="6">
    <location>
        <begin position="219"/>
        <end position="246"/>
    </location>
</feature>
<feature type="domain" description="RecX third three-helical" evidence="8">
    <location>
        <begin position="176"/>
        <end position="220"/>
    </location>
</feature>
<evidence type="ECO:0000256" key="6">
    <source>
        <dbReference type="SAM" id="MobiDB-lite"/>
    </source>
</evidence>
<feature type="compositionally biased region" description="Acidic residues" evidence="6">
    <location>
        <begin position="227"/>
        <end position="246"/>
    </location>
</feature>
<protein>
    <recommendedName>
        <fullName evidence="3 5">Regulatory protein RecX</fullName>
    </recommendedName>
</protein>
<name>A0A7X0SSV9_9BACL</name>
<dbReference type="Gene3D" id="1.10.10.10">
    <property type="entry name" value="Winged helix-like DNA-binding domain superfamily/Winged helix DNA-binding domain"/>
    <property type="match status" value="3"/>
</dbReference>
<keyword evidence="11" id="KW-1185">Reference proteome</keyword>
<dbReference type="InterPro" id="IPR036388">
    <property type="entry name" value="WH-like_DNA-bd_sf"/>
</dbReference>
<comment type="caution">
    <text evidence="10">The sequence shown here is derived from an EMBL/GenBank/DDBJ whole genome shotgun (WGS) entry which is preliminary data.</text>
</comment>
<dbReference type="InterPro" id="IPR053925">
    <property type="entry name" value="RecX_HTH_3rd"/>
</dbReference>
<dbReference type="InterPro" id="IPR053926">
    <property type="entry name" value="RecX_HTH_1st"/>
</dbReference>
<dbReference type="PANTHER" id="PTHR33602:SF1">
    <property type="entry name" value="REGULATORY PROTEIN RECX FAMILY PROTEIN"/>
    <property type="match status" value="1"/>
</dbReference>
<dbReference type="GO" id="GO:0006282">
    <property type="term" value="P:regulation of DNA repair"/>
    <property type="evidence" value="ECO:0007669"/>
    <property type="project" value="UniProtKB-UniRule"/>
</dbReference>
<proteinExistence type="inferred from homology"/>
<evidence type="ECO:0000256" key="3">
    <source>
        <dbReference type="ARBA" id="ARBA00018111"/>
    </source>
</evidence>
<evidence type="ECO:0000313" key="11">
    <source>
        <dbReference type="Proteomes" id="UP000564644"/>
    </source>
</evidence>
<evidence type="ECO:0000256" key="4">
    <source>
        <dbReference type="ARBA" id="ARBA00022490"/>
    </source>
</evidence>
<comment type="similarity">
    <text evidence="2 5">Belongs to the RecX family.</text>
</comment>
<dbReference type="Pfam" id="PF21982">
    <property type="entry name" value="RecX_HTH1"/>
    <property type="match status" value="1"/>
</dbReference>
<dbReference type="HAMAP" id="MF_01114">
    <property type="entry name" value="RecX"/>
    <property type="match status" value="1"/>
</dbReference>